<feature type="region of interest" description="Disordered" evidence="1">
    <location>
        <begin position="210"/>
        <end position="245"/>
    </location>
</feature>
<comment type="caution">
    <text evidence="4">The sequence shown here is derived from an EMBL/GenBank/DDBJ whole genome shotgun (WGS) entry which is preliminary data.</text>
</comment>
<organism evidence="4 5">
    <name type="scientific">Gryllotalpicola daejeonensis</name>
    <dbReference type="NCBI Taxonomy" id="993087"/>
    <lineage>
        <taxon>Bacteria</taxon>
        <taxon>Bacillati</taxon>
        <taxon>Actinomycetota</taxon>
        <taxon>Actinomycetes</taxon>
        <taxon>Micrococcales</taxon>
        <taxon>Microbacteriaceae</taxon>
        <taxon>Gryllotalpicola</taxon>
    </lineage>
</organism>
<feature type="transmembrane region" description="Helical" evidence="2">
    <location>
        <begin position="142"/>
        <end position="160"/>
    </location>
</feature>
<dbReference type="InterPro" id="IPR007168">
    <property type="entry name" value="Phageshock_PspC_N"/>
</dbReference>
<reference evidence="4" key="1">
    <citation type="journal article" date="2014" name="Int. J. Syst. Evol. Microbiol.">
        <title>Complete genome of a new Firmicutes species belonging to the dominant human colonic microbiota ('Ruminococcus bicirculans') reveals two chromosomes and a selective capacity to utilize plant glucans.</title>
        <authorList>
            <consortium name="NISC Comparative Sequencing Program"/>
            <person name="Wegmann U."/>
            <person name="Louis P."/>
            <person name="Goesmann A."/>
            <person name="Henrissat B."/>
            <person name="Duncan S.H."/>
            <person name="Flint H.J."/>
        </authorList>
    </citation>
    <scope>NUCLEOTIDE SEQUENCE</scope>
    <source>
        <strain evidence="4">JCM 17590</strain>
    </source>
</reference>
<accession>A0ABP7ZM88</accession>
<name>A0ABP7ZM88_9MICO</name>
<proteinExistence type="predicted"/>
<keyword evidence="5" id="KW-1185">Reference proteome</keyword>
<feature type="transmembrane region" description="Helical" evidence="2">
    <location>
        <begin position="53"/>
        <end position="80"/>
    </location>
</feature>
<feature type="transmembrane region" description="Helical" evidence="2">
    <location>
        <begin position="101"/>
        <end position="122"/>
    </location>
</feature>
<protein>
    <recommendedName>
        <fullName evidence="3">Phage shock protein PspC N-terminal domain-containing protein</fullName>
    </recommendedName>
</protein>
<evidence type="ECO:0000313" key="4">
    <source>
        <dbReference type="EMBL" id="GAA4164089.1"/>
    </source>
</evidence>
<evidence type="ECO:0000256" key="1">
    <source>
        <dbReference type="SAM" id="MobiDB-lite"/>
    </source>
</evidence>
<feature type="domain" description="Phage shock protein PspC N-terminal" evidence="3">
    <location>
        <begin position="32"/>
        <end position="82"/>
    </location>
</feature>
<feature type="transmembrane region" description="Helical" evidence="2">
    <location>
        <begin position="342"/>
        <end position="363"/>
    </location>
</feature>
<feature type="region of interest" description="Disordered" evidence="1">
    <location>
        <begin position="170"/>
        <end position="190"/>
    </location>
</feature>
<reference evidence="4" key="2">
    <citation type="submission" date="2023-12" db="EMBL/GenBank/DDBJ databases">
        <authorList>
            <person name="Sun Q."/>
            <person name="Inoue M."/>
        </authorList>
    </citation>
    <scope>NUCLEOTIDE SEQUENCE</scope>
    <source>
        <strain evidence="4">JCM 17590</strain>
    </source>
</reference>
<evidence type="ECO:0000259" key="3">
    <source>
        <dbReference type="Pfam" id="PF04024"/>
    </source>
</evidence>
<dbReference type="Pfam" id="PF04024">
    <property type="entry name" value="PspC"/>
    <property type="match status" value="1"/>
</dbReference>
<keyword evidence="2" id="KW-0472">Membrane</keyword>
<gene>
    <name evidence="4" type="ORF">GCM10022286_25460</name>
</gene>
<feature type="compositionally biased region" description="Low complexity" evidence="1">
    <location>
        <begin position="210"/>
        <end position="227"/>
    </location>
</feature>
<feature type="transmembrane region" description="Helical" evidence="2">
    <location>
        <begin position="370"/>
        <end position="389"/>
    </location>
</feature>
<keyword evidence="2" id="KW-0812">Transmembrane</keyword>
<evidence type="ECO:0000313" key="5">
    <source>
        <dbReference type="Proteomes" id="UP001415169"/>
    </source>
</evidence>
<sequence>MTNQTSTPTSPDAQRPGSNRFFTWLRSLGVVRADGWIGGVCGGIALRTGLDPLIVRGIAVVIAILGGPALFFYAAAWLLLPDTHGEIHLERMLRGIFDAPLIAIGILVVLTFIPFTQGLWWLGGNVVGSAWWIAAPATVLRVLWNLAIIGAIVWFVVWLVRRVRETPAGERPKWAQWAPERPGSGASASGSSVPFAATAAAAGAAARPFATSSSDGAASAQASDQPAPDAPPAAPSAPGAGATKDDLGEWRERYAQWREQHQAWQEQQRAQLRSARDVRSAEMRARTQEMTARLEQQRLARRAANPRLAGWGVALVLGVALIGGGIAGIVTAGDAELGRYAAPIGMAVALMVIGLGMVVAGAARRRSGTLAFFAIATLVIGVGSFGWPVHDAPVGFTRIQADRDVRFTQFAGQIEVDAAAADLGSKGTREIKLDQTFGAVALYLGDDVDARVTVTSRDSQVHRFVRDGDTLSAQSGAHVGASGGRADERSWTYGSGSPDLVIDVTQGHGGVYIYQGGGAPNSGIRQDSLSGDLGDYIDAAIDDLD</sequence>
<keyword evidence="2" id="KW-1133">Transmembrane helix</keyword>
<dbReference type="EMBL" id="BAABBV010000001">
    <property type="protein sequence ID" value="GAA4164089.1"/>
    <property type="molecule type" value="Genomic_DNA"/>
</dbReference>
<evidence type="ECO:0000256" key="2">
    <source>
        <dbReference type="SAM" id="Phobius"/>
    </source>
</evidence>
<feature type="transmembrane region" description="Helical" evidence="2">
    <location>
        <begin position="308"/>
        <end position="330"/>
    </location>
</feature>
<dbReference type="Proteomes" id="UP001415169">
    <property type="component" value="Unassembled WGS sequence"/>
</dbReference>
<dbReference type="RefSeq" id="WP_344792170.1">
    <property type="nucleotide sequence ID" value="NZ_BAABBV010000001.1"/>
</dbReference>